<organism evidence="3 4">
    <name type="scientific">Quisquiliibacterium transsilvanicum</name>
    <dbReference type="NCBI Taxonomy" id="1549638"/>
    <lineage>
        <taxon>Bacteria</taxon>
        <taxon>Pseudomonadati</taxon>
        <taxon>Pseudomonadota</taxon>
        <taxon>Betaproteobacteria</taxon>
        <taxon>Burkholderiales</taxon>
        <taxon>Burkholderiaceae</taxon>
        <taxon>Quisquiliibacterium</taxon>
    </lineage>
</organism>
<proteinExistence type="predicted"/>
<evidence type="ECO:0000313" key="4">
    <source>
        <dbReference type="Proteomes" id="UP000532440"/>
    </source>
</evidence>
<feature type="domain" description="Transcriptional repressor NrdR-like N-terminal" evidence="2">
    <location>
        <begin position="5"/>
        <end position="41"/>
    </location>
</feature>
<reference evidence="3 4" key="1">
    <citation type="submission" date="2020-08" db="EMBL/GenBank/DDBJ databases">
        <title>Genomic Encyclopedia of Type Strains, Phase IV (KMG-IV): sequencing the most valuable type-strain genomes for metagenomic binning, comparative biology and taxonomic classification.</title>
        <authorList>
            <person name="Goeker M."/>
        </authorList>
    </citation>
    <scope>NUCLEOTIDE SEQUENCE [LARGE SCALE GENOMIC DNA]</scope>
    <source>
        <strain evidence="3 4">DSM 29781</strain>
    </source>
</reference>
<dbReference type="Pfam" id="PF22811">
    <property type="entry name" value="Zn_ribbon_NrdR"/>
    <property type="match status" value="1"/>
</dbReference>
<name>A0A7W8M7U1_9BURK</name>
<feature type="region of interest" description="Disordered" evidence="1">
    <location>
        <begin position="42"/>
        <end position="62"/>
    </location>
</feature>
<dbReference type="InterPro" id="IPR055173">
    <property type="entry name" value="NrdR-like_N"/>
</dbReference>
<dbReference type="AlphaFoldDB" id="A0A7W8M7U1"/>
<dbReference type="Proteomes" id="UP000532440">
    <property type="component" value="Unassembled WGS sequence"/>
</dbReference>
<dbReference type="EMBL" id="JACHGB010000003">
    <property type="protein sequence ID" value="MBB5271346.1"/>
    <property type="molecule type" value="Genomic_DNA"/>
</dbReference>
<keyword evidence="4" id="KW-1185">Reference proteome</keyword>
<protein>
    <submittedName>
        <fullName evidence="3">Transcriptional regulator NrdR family protein</fullName>
    </submittedName>
</protein>
<evidence type="ECO:0000256" key="1">
    <source>
        <dbReference type="SAM" id="MobiDB-lite"/>
    </source>
</evidence>
<sequence length="62" mass="7084">MSASPACKDHRGAVVETRPWRYGWTMRKPACACGHRYTTYEIPAENVQPQTDDEVDDDGQER</sequence>
<evidence type="ECO:0000259" key="2">
    <source>
        <dbReference type="Pfam" id="PF22811"/>
    </source>
</evidence>
<evidence type="ECO:0000313" key="3">
    <source>
        <dbReference type="EMBL" id="MBB5271346.1"/>
    </source>
</evidence>
<comment type="caution">
    <text evidence="3">The sequence shown here is derived from an EMBL/GenBank/DDBJ whole genome shotgun (WGS) entry which is preliminary data.</text>
</comment>
<dbReference type="RefSeq" id="WP_183965643.1">
    <property type="nucleotide sequence ID" value="NZ_BAABEW010000001.1"/>
</dbReference>
<accession>A0A7W8M7U1</accession>
<feature type="compositionally biased region" description="Acidic residues" evidence="1">
    <location>
        <begin position="51"/>
        <end position="62"/>
    </location>
</feature>
<gene>
    <name evidence="3" type="ORF">HNQ70_001356</name>
</gene>